<organism evidence="1 2">
    <name type="scientific">Akkermansia muciniphila</name>
    <dbReference type="NCBI Taxonomy" id="239935"/>
    <lineage>
        <taxon>Bacteria</taxon>
        <taxon>Pseudomonadati</taxon>
        <taxon>Verrucomicrobiota</taxon>
        <taxon>Verrucomicrobiia</taxon>
        <taxon>Verrucomicrobiales</taxon>
        <taxon>Akkermansiaceae</taxon>
        <taxon>Akkermansia</taxon>
    </lineage>
</organism>
<protein>
    <submittedName>
        <fullName evidence="1">Uncharacterized protein</fullName>
    </submittedName>
</protein>
<evidence type="ECO:0000313" key="2">
    <source>
        <dbReference type="Proteomes" id="UP000235914"/>
    </source>
</evidence>
<dbReference type="EMBL" id="PJKN01000001">
    <property type="protein sequence ID" value="PNC57687.1"/>
    <property type="molecule type" value="Genomic_DNA"/>
</dbReference>
<gene>
    <name evidence="1" type="ORF">CXU09_01045</name>
</gene>
<dbReference type="RefSeq" id="WP_102735128.1">
    <property type="nucleotide sequence ID" value="NZ_PJKN01000001.1"/>
</dbReference>
<dbReference type="Proteomes" id="UP000235914">
    <property type="component" value="Unassembled WGS sequence"/>
</dbReference>
<dbReference type="AlphaFoldDB" id="A0AAP8NN19"/>
<comment type="caution">
    <text evidence="1">The sequence shown here is derived from an EMBL/GenBank/DDBJ whole genome shotgun (WGS) entry which is preliminary data.</text>
</comment>
<proteinExistence type="predicted"/>
<name>A0AAP8NN19_9BACT</name>
<reference evidence="1 2" key="1">
    <citation type="journal article" date="2017" name="BMC Genomics">
        <title>Genome sequencing of 39 Akkermansia muciniphila isolates reveals its population structure, genomic and functional diverisity, and global distribution in mammalian gut microbiotas.</title>
        <authorList>
            <person name="Guo X."/>
            <person name="Li S."/>
            <person name="Zhang J."/>
            <person name="Wu F."/>
            <person name="Li X."/>
            <person name="Wu D."/>
            <person name="Zhang M."/>
            <person name="Ou Z."/>
            <person name="Jie Z."/>
            <person name="Yan Q."/>
            <person name="Li P."/>
            <person name="Yi J."/>
            <person name="Peng Y."/>
        </authorList>
    </citation>
    <scope>NUCLEOTIDE SEQUENCE [LARGE SCALE GENOMIC DNA]</scope>
    <source>
        <strain evidence="1 2">GP43</strain>
    </source>
</reference>
<evidence type="ECO:0000313" key="1">
    <source>
        <dbReference type="EMBL" id="PNC57687.1"/>
    </source>
</evidence>
<sequence>MNNAEIQIQFPRPGEWQEFTLTAIYQDKGGYRPPARYTPADIPAEQAPAMQAVVASLVGMGEDWQAVQVWARLGKDVLTLAEDGAYTMIDAVSLTVEAVHAETKGRRIFTVSDYPAFIITDPAAVAFFKFFTTASNR</sequence>
<accession>A0AAP8NN19</accession>